<protein>
    <recommendedName>
        <fullName evidence="4">ATPase AAA-type core domain-containing protein</fullName>
    </recommendedName>
</protein>
<evidence type="ECO:0000256" key="2">
    <source>
        <dbReference type="ARBA" id="ARBA00022741"/>
    </source>
</evidence>
<reference evidence="5" key="1">
    <citation type="journal article" date="2020" name="Nature">
        <title>Giant virus diversity and host interactions through global metagenomics.</title>
        <authorList>
            <person name="Schulz F."/>
            <person name="Roux S."/>
            <person name="Paez-Espino D."/>
            <person name="Jungbluth S."/>
            <person name="Walsh D.A."/>
            <person name="Denef V.J."/>
            <person name="McMahon K.D."/>
            <person name="Konstantinidis K.T."/>
            <person name="Eloe-Fadrosh E.A."/>
            <person name="Kyrpides N.C."/>
            <person name="Woyke T."/>
        </authorList>
    </citation>
    <scope>NUCLEOTIDE SEQUENCE</scope>
    <source>
        <strain evidence="5">GVMAG-M-3300023184-161</strain>
    </source>
</reference>
<dbReference type="Pfam" id="PF00004">
    <property type="entry name" value="AAA"/>
    <property type="match status" value="1"/>
</dbReference>
<dbReference type="PANTHER" id="PTHR11669">
    <property type="entry name" value="REPLICATION FACTOR C / DNA POLYMERASE III GAMMA-TAU SUBUNIT"/>
    <property type="match status" value="1"/>
</dbReference>
<keyword evidence="2" id="KW-0547">Nucleotide-binding</keyword>
<dbReference type="Gene3D" id="3.40.50.300">
    <property type="entry name" value="P-loop containing nucleotide triphosphate hydrolases"/>
    <property type="match status" value="1"/>
</dbReference>
<dbReference type="PANTHER" id="PTHR11669:SF20">
    <property type="entry name" value="REPLICATION FACTOR C SUBUNIT 4"/>
    <property type="match status" value="1"/>
</dbReference>
<dbReference type="InterPro" id="IPR008921">
    <property type="entry name" value="DNA_pol3_clamp-load_cplx_C"/>
</dbReference>
<evidence type="ECO:0000259" key="4">
    <source>
        <dbReference type="Pfam" id="PF00004"/>
    </source>
</evidence>
<accession>A0A6C0HQ04</accession>
<evidence type="ECO:0000256" key="3">
    <source>
        <dbReference type="ARBA" id="ARBA00022840"/>
    </source>
</evidence>
<dbReference type="GO" id="GO:0003689">
    <property type="term" value="F:DNA clamp loader activity"/>
    <property type="evidence" value="ECO:0007669"/>
    <property type="project" value="TreeGrafter"/>
</dbReference>
<feature type="domain" description="ATPase AAA-type core" evidence="4">
    <location>
        <begin position="38"/>
        <end position="155"/>
    </location>
</feature>
<dbReference type="GO" id="GO:0006261">
    <property type="term" value="P:DNA-templated DNA replication"/>
    <property type="evidence" value="ECO:0007669"/>
    <property type="project" value="TreeGrafter"/>
</dbReference>
<dbReference type="GO" id="GO:0005634">
    <property type="term" value="C:nucleus"/>
    <property type="evidence" value="ECO:0007669"/>
    <property type="project" value="TreeGrafter"/>
</dbReference>
<dbReference type="GO" id="GO:0003677">
    <property type="term" value="F:DNA binding"/>
    <property type="evidence" value="ECO:0007669"/>
    <property type="project" value="InterPro"/>
</dbReference>
<evidence type="ECO:0000313" key="5">
    <source>
        <dbReference type="EMBL" id="QHT82226.1"/>
    </source>
</evidence>
<dbReference type="EMBL" id="MN739997">
    <property type="protein sequence ID" value="QHT82226.1"/>
    <property type="molecule type" value="Genomic_DNA"/>
</dbReference>
<dbReference type="InterPro" id="IPR027417">
    <property type="entry name" value="P-loop_NTPase"/>
</dbReference>
<name>A0A6C0HQ04_9ZZZZ</name>
<dbReference type="InterPro" id="IPR050238">
    <property type="entry name" value="DNA_Rep/Repair_Clamp_Loader"/>
</dbReference>
<dbReference type="GO" id="GO:0016887">
    <property type="term" value="F:ATP hydrolysis activity"/>
    <property type="evidence" value="ECO:0007669"/>
    <property type="project" value="InterPro"/>
</dbReference>
<dbReference type="SUPFAM" id="SSF52540">
    <property type="entry name" value="P-loop containing nucleoside triphosphate hydrolases"/>
    <property type="match status" value="1"/>
</dbReference>
<dbReference type="GO" id="GO:0006281">
    <property type="term" value="P:DNA repair"/>
    <property type="evidence" value="ECO:0007669"/>
    <property type="project" value="TreeGrafter"/>
</dbReference>
<organism evidence="5">
    <name type="scientific">viral metagenome</name>
    <dbReference type="NCBI Taxonomy" id="1070528"/>
    <lineage>
        <taxon>unclassified sequences</taxon>
        <taxon>metagenomes</taxon>
        <taxon>organismal metagenomes</taxon>
    </lineage>
</organism>
<dbReference type="InterPro" id="IPR003959">
    <property type="entry name" value="ATPase_AAA_core"/>
</dbReference>
<keyword evidence="1" id="KW-0235">DNA replication</keyword>
<keyword evidence="3" id="KW-0067">ATP-binding</keyword>
<dbReference type="AlphaFoldDB" id="A0A6C0HQ04"/>
<dbReference type="GO" id="GO:0005663">
    <property type="term" value="C:DNA replication factor C complex"/>
    <property type="evidence" value="ECO:0007669"/>
    <property type="project" value="TreeGrafter"/>
</dbReference>
<evidence type="ECO:0000256" key="1">
    <source>
        <dbReference type="ARBA" id="ARBA00022705"/>
    </source>
</evidence>
<dbReference type="GO" id="GO:0005524">
    <property type="term" value="F:ATP binding"/>
    <property type="evidence" value="ECO:0007669"/>
    <property type="project" value="UniProtKB-KW"/>
</dbReference>
<sequence>MPETIIHKYGPKTLDDFSHDENLIRFIKNMIQIKKLNLLLVGNNCVGKSKLLNAIVNDYYINDSLNIRNTHIMYINNLSESNTNNYKNEINVFCRTNSLIKKTLVVDDIDLINTQLQNVLKSEIDSRKNSVQFIGTCTNLTNVSNHIKSRVDVVFINSIHPDKIKNILKKICIKEQIEITPEASDYLLSVSDSKLNVIMNCVEKMKLIGTNVGLNDAKYICSNLSSLNFDKFIYICKNERNLVKGIEIINYIHSNGYSVLDILDFLLTHIKLNNTLSETEKYEIIKCICKYTTIFHTIHEDKIELYLLTNDIIKIFNNNSNNNESKCPD</sequence>
<dbReference type="SUPFAM" id="SSF48019">
    <property type="entry name" value="post-AAA+ oligomerization domain-like"/>
    <property type="match status" value="1"/>
</dbReference>
<proteinExistence type="predicted"/>